<organism evidence="2 3">
    <name type="scientific">Neisseria zoodegmatis</name>
    <dbReference type="NCBI Taxonomy" id="326523"/>
    <lineage>
        <taxon>Bacteria</taxon>
        <taxon>Pseudomonadati</taxon>
        <taxon>Pseudomonadota</taxon>
        <taxon>Betaproteobacteria</taxon>
        <taxon>Neisseriales</taxon>
        <taxon>Neisseriaceae</taxon>
        <taxon>Neisseria</taxon>
    </lineage>
</organism>
<keyword evidence="1" id="KW-0472">Membrane</keyword>
<reference evidence="2 3" key="1">
    <citation type="submission" date="2017-06" db="EMBL/GenBank/DDBJ databases">
        <authorList>
            <consortium name="Pathogen Informatics"/>
        </authorList>
    </citation>
    <scope>NUCLEOTIDE SEQUENCE [LARGE SCALE GENOMIC DNA]</scope>
    <source>
        <strain evidence="2 3">NCTC12230</strain>
    </source>
</reference>
<dbReference type="Proteomes" id="UP000215033">
    <property type="component" value="Chromosome 1"/>
</dbReference>
<evidence type="ECO:0000313" key="2">
    <source>
        <dbReference type="EMBL" id="SNU80245.1"/>
    </source>
</evidence>
<dbReference type="RefSeq" id="WP_231990476.1">
    <property type="nucleotide sequence ID" value="NZ_LT906434.1"/>
</dbReference>
<dbReference type="EMBL" id="LT906434">
    <property type="protein sequence ID" value="SNU80245.1"/>
    <property type="molecule type" value="Genomic_DNA"/>
</dbReference>
<dbReference type="KEGG" id="nzo:SAMEA4504057_1758"/>
<proteinExistence type="predicted"/>
<keyword evidence="1" id="KW-1133">Transmembrane helix</keyword>
<feature type="transmembrane region" description="Helical" evidence="1">
    <location>
        <begin position="101"/>
        <end position="120"/>
    </location>
</feature>
<sequence>MNNILFNLFFSFLLFFMVNWFGRSSTKFGYYQLSFNESEEKPIFNMLYRSFTPVIFILILSIILNQLNLFYLTKNIYLTVMFYFLIRFIFIFLIERSKITNWAKHILIALISILLAYVVYKNFIEKRYFPLPTEQEITTALWFAIIGYVYKVINNISMLSSNDSRKINYIKHMHNHFSCKYGSVIDEAIGIGLEEMFVEKQKALIYSILIYENFNRHRLHRLIERLFFWTGKIKTSGIMQVTSETYLSDEDSIKKGANILIGKYNQVYEKEYSNTQNKYHCFYTARRESIKHYNPDQSYIDEVESIHTLLEDIYPKSSDMYGCEGE</sequence>
<gene>
    <name evidence="2" type="ORF">SAMEA4504057_01758</name>
</gene>
<feature type="transmembrane region" description="Helical" evidence="1">
    <location>
        <begin position="140"/>
        <end position="159"/>
    </location>
</feature>
<protein>
    <submittedName>
        <fullName evidence="2">Uncharacterized protein</fullName>
    </submittedName>
</protein>
<feature type="transmembrane region" description="Helical" evidence="1">
    <location>
        <begin position="76"/>
        <end position="94"/>
    </location>
</feature>
<evidence type="ECO:0000256" key="1">
    <source>
        <dbReference type="SAM" id="Phobius"/>
    </source>
</evidence>
<feature type="transmembrane region" description="Helical" evidence="1">
    <location>
        <begin position="6"/>
        <end position="22"/>
    </location>
</feature>
<evidence type="ECO:0000313" key="3">
    <source>
        <dbReference type="Proteomes" id="UP000215033"/>
    </source>
</evidence>
<accession>A0AB38DS69</accession>
<dbReference type="AlphaFoldDB" id="A0AB38DS69"/>
<name>A0AB38DS69_9NEIS</name>
<feature type="transmembrane region" description="Helical" evidence="1">
    <location>
        <begin position="43"/>
        <end position="64"/>
    </location>
</feature>
<keyword evidence="1" id="KW-0812">Transmembrane</keyword>